<dbReference type="AlphaFoldDB" id="A0A6N8KXX1"/>
<comment type="caution">
    <text evidence="3">The sequence shown here is derived from an EMBL/GenBank/DDBJ whole genome shotgun (WGS) entry which is preliminary data.</text>
</comment>
<feature type="region of interest" description="Disordered" evidence="1">
    <location>
        <begin position="121"/>
        <end position="164"/>
    </location>
</feature>
<sequence>MKKILSLAVFVAGLTGMTYAQSIDTTKKEVRQERRHGRMHIKKQGMMNKTPEEIAQAKTDRMDKQLKFTDAQKKEVYAFHLNKAQAWKEEAAARKEERMARIQDMKADREAFEKMLTPEQKEIYKNKMADRRKEHMNQPKREMRKGGKGSFKPVEASTDVAGKA</sequence>
<keyword evidence="2" id="KW-0732">Signal</keyword>
<accession>A0A6N8KXX1</accession>
<organism evidence="3 4">
    <name type="scientific">Sphingobacterium humi</name>
    <dbReference type="NCBI Taxonomy" id="1796905"/>
    <lineage>
        <taxon>Bacteria</taxon>
        <taxon>Pseudomonadati</taxon>
        <taxon>Bacteroidota</taxon>
        <taxon>Sphingobacteriia</taxon>
        <taxon>Sphingobacteriales</taxon>
        <taxon>Sphingobacteriaceae</taxon>
        <taxon>Sphingobacterium</taxon>
    </lineage>
</organism>
<proteinExistence type="predicted"/>
<feature type="compositionally biased region" description="Basic and acidic residues" evidence="1">
    <location>
        <begin position="121"/>
        <end position="145"/>
    </location>
</feature>
<feature type="chain" id="PRO_5027106350" description="DUF4890 domain-containing protein" evidence="2">
    <location>
        <begin position="21"/>
        <end position="164"/>
    </location>
</feature>
<gene>
    <name evidence="3" type="ORF">GQF63_00255</name>
</gene>
<dbReference type="OrthoDB" id="713884at2"/>
<dbReference type="EMBL" id="WSQA01000001">
    <property type="protein sequence ID" value="MVZ60442.1"/>
    <property type="molecule type" value="Genomic_DNA"/>
</dbReference>
<feature type="signal peptide" evidence="2">
    <location>
        <begin position="1"/>
        <end position="20"/>
    </location>
</feature>
<name>A0A6N8KXX1_9SPHI</name>
<keyword evidence="4" id="KW-1185">Reference proteome</keyword>
<reference evidence="3 4" key="1">
    <citation type="submission" date="2019-12" db="EMBL/GenBank/DDBJ databases">
        <authorList>
            <person name="Dong K."/>
        </authorList>
    </citation>
    <scope>NUCLEOTIDE SEQUENCE [LARGE SCALE GENOMIC DNA]</scope>
    <source>
        <strain evidence="3 4">JCM 31225</strain>
    </source>
</reference>
<evidence type="ECO:0000313" key="4">
    <source>
        <dbReference type="Proteomes" id="UP000435036"/>
    </source>
</evidence>
<evidence type="ECO:0008006" key="5">
    <source>
        <dbReference type="Google" id="ProtNLM"/>
    </source>
</evidence>
<evidence type="ECO:0000256" key="1">
    <source>
        <dbReference type="SAM" id="MobiDB-lite"/>
    </source>
</evidence>
<dbReference type="RefSeq" id="WP_160367099.1">
    <property type="nucleotide sequence ID" value="NZ_WSQA01000001.1"/>
</dbReference>
<evidence type="ECO:0000313" key="3">
    <source>
        <dbReference type="EMBL" id="MVZ60442.1"/>
    </source>
</evidence>
<evidence type="ECO:0000256" key="2">
    <source>
        <dbReference type="SAM" id="SignalP"/>
    </source>
</evidence>
<dbReference type="Proteomes" id="UP000435036">
    <property type="component" value="Unassembled WGS sequence"/>
</dbReference>
<protein>
    <recommendedName>
        <fullName evidence="5">DUF4890 domain-containing protein</fullName>
    </recommendedName>
</protein>